<keyword evidence="3" id="KW-0547">Nucleotide-binding</keyword>
<evidence type="ECO:0000256" key="6">
    <source>
        <dbReference type="ARBA" id="ARBA00023204"/>
    </source>
</evidence>
<dbReference type="PANTHER" id="PTHR11059:SF0">
    <property type="entry name" value="DNA REPAIR PROTEIN RECN"/>
    <property type="match status" value="1"/>
</dbReference>
<sequence length="749" mass="80431">MGYTQHVCRYKSFQALSLRIRFFAHPSERVQIRRHATCTWAYRGTITRETEGDSIASPQVENPSESSNLERPAPDGICREEPAASTSDRPPSAKPYITKLKIRDFALVADETVELRPGLNVVTGESGAGKSVLVTALGQLLGFPAIDNCIRPPASCASVEGSVHLPASSVRSIQALLARMGLPSRVLEGVGNGAQELILKREVVHADKGVRSRCSVNGVSTSLRVLRELGAALVDVNGQHAAQTLRDPDTQLALLDRIASTGAAVARYGRKLEELRGLAQQLVAIDALGTEEQREQLQTLVDQVREAEVEAGEEMTLRQRLRQMEARQASVQRCGIVRMGLVGDDGSGGVQEGLRSVQTQLNAVLADEEAYAAVRAGSNEEDSGSLAEEEDAREGVALMEGALEELEQARDLLASLEHKVGEYAKRFRFLQLEHDEVSQCLAVLDRLFKQNDCSSSDALLEIVTKAEADLDRWFQMEGKREEIEGRLRRMKQELAAEGTALSKRRRAAAGQLRVAVENCLADLAMAGSRFDVRIGWEPYAKGLLVPGELAGEVYEEGNQGYRVRRNGLDAVEFLLAAGPAEPLRPLGAVASGGESARVMFALKAAPAIAAASDSSHESAAEEQQSPIGELQSEGDFGAEGASVMILDELDSGVGSRLGGPVGQMLRRMSDSSATAAASQIICVSHLPQVAAQAEHHIVVRKAVDAEGRALTRFAVLTEEAERAEEVGAMLGLGSSEALQMMQAASSSFG</sequence>
<dbReference type="Pfam" id="PF13476">
    <property type="entry name" value="AAA_23"/>
    <property type="match status" value="1"/>
</dbReference>
<evidence type="ECO:0000256" key="9">
    <source>
        <dbReference type="SAM" id="MobiDB-lite"/>
    </source>
</evidence>
<organism evidence="11 12">
    <name type="scientific">Coccomyxa subellipsoidea</name>
    <dbReference type="NCBI Taxonomy" id="248742"/>
    <lineage>
        <taxon>Eukaryota</taxon>
        <taxon>Viridiplantae</taxon>
        <taxon>Chlorophyta</taxon>
        <taxon>core chlorophytes</taxon>
        <taxon>Trebouxiophyceae</taxon>
        <taxon>Trebouxiophyceae incertae sedis</taxon>
        <taxon>Coccomyxaceae</taxon>
        <taxon>Coccomyxa</taxon>
    </lineage>
</organism>
<evidence type="ECO:0000256" key="7">
    <source>
        <dbReference type="ARBA" id="ARBA00033408"/>
    </source>
</evidence>
<keyword evidence="4" id="KW-0227">DNA damage</keyword>
<keyword evidence="12" id="KW-1185">Reference proteome</keyword>
<feature type="domain" description="Rad50/SbcC-type AAA" evidence="10">
    <location>
        <begin position="99"/>
        <end position="142"/>
    </location>
</feature>
<dbReference type="EMBL" id="JALJOT010000007">
    <property type="protein sequence ID" value="KAK9908616.1"/>
    <property type="molecule type" value="Genomic_DNA"/>
</dbReference>
<dbReference type="Gene3D" id="3.40.50.300">
    <property type="entry name" value="P-loop containing nucleotide triphosphate hydrolases"/>
    <property type="match status" value="2"/>
</dbReference>
<dbReference type="Proteomes" id="UP001491310">
    <property type="component" value="Unassembled WGS sequence"/>
</dbReference>
<proteinExistence type="inferred from homology"/>
<evidence type="ECO:0000256" key="3">
    <source>
        <dbReference type="ARBA" id="ARBA00022741"/>
    </source>
</evidence>
<evidence type="ECO:0000256" key="8">
    <source>
        <dbReference type="SAM" id="Coils"/>
    </source>
</evidence>
<feature type="compositionally biased region" description="Polar residues" evidence="9">
    <location>
        <begin position="56"/>
        <end position="69"/>
    </location>
</feature>
<protein>
    <recommendedName>
        <fullName evidence="2">DNA repair protein RecN</fullName>
    </recommendedName>
    <alternativeName>
        <fullName evidence="7">Recombination protein N</fullName>
    </alternativeName>
</protein>
<accession>A0ABR2YPU8</accession>
<dbReference type="PANTHER" id="PTHR11059">
    <property type="entry name" value="DNA REPAIR PROTEIN RECN"/>
    <property type="match status" value="1"/>
</dbReference>
<evidence type="ECO:0000256" key="1">
    <source>
        <dbReference type="ARBA" id="ARBA00009441"/>
    </source>
</evidence>
<dbReference type="InterPro" id="IPR027417">
    <property type="entry name" value="P-loop_NTPase"/>
</dbReference>
<keyword evidence="6" id="KW-0234">DNA repair</keyword>
<evidence type="ECO:0000313" key="11">
    <source>
        <dbReference type="EMBL" id="KAK9908616.1"/>
    </source>
</evidence>
<dbReference type="InterPro" id="IPR004604">
    <property type="entry name" value="DNA_recomb/repair_RecN"/>
</dbReference>
<evidence type="ECO:0000256" key="5">
    <source>
        <dbReference type="ARBA" id="ARBA00022840"/>
    </source>
</evidence>
<evidence type="ECO:0000259" key="10">
    <source>
        <dbReference type="Pfam" id="PF13476"/>
    </source>
</evidence>
<comment type="caution">
    <text evidence="11">The sequence shown here is derived from an EMBL/GenBank/DDBJ whole genome shotgun (WGS) entry which is preliminary data.</text>
</comment>
<feature type="region of interest" description="Disordered" evidence="9">
    <location>
        <begin position="51"/>
        <end position="93"/>
    </location>
</feature>
<feature type="coiled-coil region" evidence="8">
    <location>
        <begin position="389"/>
        <end position="426"/>
    </location>
</feature>
<name>A0ABR2YPU8_9CHLO</name>
<gene>
    <name evidence="11" type="ORF">WJX75_000506</name>
</gene>
<keyword evidence="8" id="KW-0175">Coiled coil</keyword>
<evidence type="ECO:0000313" key="12">
    <source>
        <dbReference type="Proteomes" id="UP001491310"/>
    </source>
</evidence>
<evidence type="ECO:0000256" key="4">
    <source>
        <dbReference type="ARBA" id="ARBA00022763"/>
    </source>
</evidence>
<evidence type="ECO:0000256" key="2">
    <source>
        <dbReference type="ARBA" id="ARBA00021315"/>
    </source>
</evidence>
<comment type="similarity">
    <text evidence="1">Belongs to the RecN family.</text>
</comment>
<dbReference type="InterPro" id="IPR038729">
    <property type="entry name" value="Rad50/SbcC_AAA"/>
</dbReference>
<keyword evidence="5" id="KW-0067">ATP-binding</keyword>
<reference evidence="11 12" key="1">
    <citation type="journal article" date="2024" name="Nat. Commun.">
        <title>Phylogenomics reveals the evolutionary origins of lichenization in chlorophyte algae.</title>
        <authorList>
            <person name="Puginier C."/>
            <person name="Libourel C."/>
            <person name="Otte J."/>
            <person name="Skaloud P."/>
            <person name="Haon M."/>
            <person name="Grisel S."/>
            <person name="Petersen M."/>
            <person name="Berrin J.G."/>
            <person name="Delaux P.M."/>
            <person name="Dal Grande F."/>
            <person name="Keller J."/>
        </authorList>
    </citation>
    <scope>NUCLEOTIDE SEQUENCE [LARGE SCALE GENOMIC DNA]</scope>
    <source>
        <strain evidence="11 12">SAG 216-7</strain>
    </source>
</reference>
<dbReference type="SUPFAM" id="SSF52540">
    <property type="entry name" value="P-loop containing nucleoside triphosphate hydrolases"/>
    <property type="match status" value="1"/>
</dbReference>